<dbReference type="EMBL" id="BAABJV010000004">
    <property type="protein sequence ID" value="GAA4774329.1"/>
    <property type="molecule type" value="Genomic_DNA"/>
</dbReference>
<feature type="compositionally biased region" description="Basic residues" evidence="1">
    <location>
        <begin position="1"/>
        <end position="11"/>
    </location>
</feature>
<dbReference type="Proteomes" id="UP001501147">
    <property type="component" value="Unassembled WGS sequence"/>
</dbReference>
<gene>
    <name evidence="3" type="ORF">GCM10023329_23290</name>
</gene>
<evidence type="ECO:0000313" key="4">
    <source>
        <dbReference type="Proteomes" id="UP001501147"/>
    </source>
</evidence>
<accession>A0ABP9A5V0</accession>
<feature type="compositionally biased region" description="Low complexity" evidence="1">
    <location>
        <begin position="12"/>
        <end position="21"/>
    </location>
</feature>
<reference evidence="4" key="1">
    <citation type="journal article" date="2019" name="Int. J. Syst. Evol. Microbiol.">
        <title>The Global Catalogue of Microorganisms (GCM) 10K type strain sequencing project: providing services to taxonomists for standard genome sequencing and annotation.</title>
        <authorList>
            <consortium name="The Broad Institute Genomics Platform"/>
            <consortium name="The Broad Institute Genome Sequencing Center for Infectious Disease"/>
            <person name="Wu L."/>
            <person name="Ma J."/>
        </authorList>
    </citation>
    <scope>NUCLEOTIDE SEQUENCE [LARGE SCALE GENOMIC DNA]</scope>
    <source>
        <strain evidence="4">JCM 18324</strain>
    </source>
</reference>
<evidence type="ECO:0000313" key="3">
    <source>
        <dbReference type="EMBL" id="GAA4774329.1"/>
    </source>
</evidence>
<dbReference type="InterPro" id="IPR000594">
    <property type="entry name" value="ThiF_NAD_FAD-bd"/>
</dbReference>
<keyword evidence="4" id="KW-1185">Reference proteome</keyword>
<evidence type="ECO:0000259" key="2">
    <source>
        <dbReference type="Pfam" id="PF00899"/>
    </source>
</evidence>
<dbReference type="Pfam" id="PF00899">
    <property type="entry name" value="ThiF"/>
    <property type="match status" value="1"/>
</dbReference>
<feature type="region of interest" description="Disordered" evidence="1">
    <location>
        <begin position="311"/>
        <end position="330"/>
    </location>
</feature>
<feature type="domain" description="THIF-type NAD/FAD binding fold" evidence="2">
    <location>
        <begin position="248"/>
        <end position="477"/>
    </location>
</feature>
<dbReference type="Gene3D" id="3.40.50.720">
    <property type="entry name" value="NAD(P)-binding Rossmann-like Domain"/>
    <property type="match status" value="1"/>
</dbReference>
<sequence length="498" mass="51773">MRLRRLLRRTSTRPSATAARAGPLGSARRRFPAPRAGACPVEVREDGSTGTPRRYPLPAPDVPASHGSRVIHSTAAGIERLIPRPVDNFPRRLAGSGILWRPTAPIRRSATDFHGETGTDMHPMLKPALRRAWRDRQSVQFGVTPERAVTVGPLDTATGSLVELLDGTRGLELLRAEARAAGLPEGRVDALVHRLAEAGLLDDTEAASTSAALRERPALRERLRPDLASLSVVHPEPGAAFARIAARRATRVAVRGAGRVGATVAACLSAAGIGTVDVHDGGVAEPGDAAPGGLPASEAGERRDAAARRLVRAQAPDRPPRAGGGGRGAARDPGLALVVVAPRDGLGAYAPDPRMAQDWIGAGVPHLYAGVVEATGVVGPLVLPGATPCAECQERARAERDPARSMLLAQWRSGRRRSVPVACDVALATAVAGLAAAHALAFLDGGLPESAGARWEVSLPGLRWRSERLGAHPECSCGAGRGGHGGDGGSAAHERMHA</sequence>
<protein>
    <recommendedName>
        <fullName evidence="2">THIF-type NAD/FAD binding fold domain-containing protein</fullName>
    </recommendedName>
</protein>
<organism evidence="3 4">
    <name type="scientific">Streptomyces sanyensis</name>
    <dbReference type="NCBI Taxonomy" id="568869"/>
    <lineage>
        <taxon>Bacteria</taxon>
        <taxon>Bacillati</taxon>
        <taxon>Actinomycetota</taxon>
        <taxon>Actinomycetes</taxon>
        <taxon>Kitasatosporales</taxon>
        <taxon>Streptomycetaceae</taxon>
        <taxon>Streptomyces</taxon>
    </lineage>
</organism>
<name>A0ABP9A5V0_9ACTN</name>
<comment type="caution">
    <text evidence="3">The sequence shown here is derived from an EMBL/GenBank/DDBJ whole genome shotgun (WGS) entry which is preliminary data.</text>
</comment>
<feature type="region of interest" description="Disordered" evidence="1">
    <location>
        <begin position="1"/>
        <end position="67"/>
    </location>
</feature>
<proteinExistence type="predicted"/>
<evidence type="ECO:0000256" key="1">
    <source>
        <dbReference type="SAM" id="MobiDB-lite"/>
    </source>
</evidence>
<feature type="region of interest" description="Disordered" evidence="1">
    <location>
        <begin position="282"/>
        <end position="306"/>
    </location>
</feature>
<dbReference type="SUPFAM" id="SSF69572">
    <property type="entry name" value="Activating enzymes of the ubiquitin-like proteins"/>
    <property type="match status" value="1"/>
</dbReference>
<dbReference type="InterPro" id="IPR035985">
    <property type="entry name" value="Ubiquitin-activating_enz"/>
</dbReference>